<comment type="subcellular location">
    <subcellularLocation>
        <location evidence="1">Cell membrane</location>
        <topology evidence="1">Multi-pass membrane protein</topology>
    </subcellularLocation>
</comment>
<dbReference type="Proteomes" id="UP000305921">
    <property type="component" value="Unassembled WGS sequence"/>
</dbReference>
<evidence type="ECO:0000256" key="5">
    <source>
        <dbReference type="ARBA" id="ARBA00022741"/>
    </source>
</evidence>
<evidence type="ECO:0000259" key="14">
    <source>
        <dbReference type="PROSITE" id="PS50893"/>
    </source>
</evidence>
<dbReference type="SUPFAM" id="SSF90123">
    <property type="entry name" value="ABC transporter transmembrane region"/>
    <property type="match status" value="1"/>
</dbReference>
<keyword evidence="4 13" id="KW-0812">Transmembrane</keyword>
<comment type="similarity">
    <text evidence="12">Belongs to the ABC transporter superfamily. Lipid exporter (TC 3.A.1.106) family.</text>
</comment>
<evidence type="ECO:0000256" key="10">
    <source>
        <dbReference type="ARBA" id="ARBA00023136"/>
    </source>
</evidence>
<evidence type="ECO:0000259" key="16">
    <source>
        <dbReference type="PROSITE" id="PS50990"/>
    </source>
</evidence>
<dbReference type="Gene3D" id="3.40.50.300">
    <property type="entry name" value="P-loop containing nucleotide triphosphate hydrolases"/>
    <property type="match status" value="1"/>
</dbReference>
<dbReference type="Pfam" id="PF00005">
    <property type="entry name" value="ABC_tran"/>
    <property type="match status" value="1"/>
</dbReference>
<evidence type="ECO:0000256" key="1">
    <source>
        <dbReference type="ARBA" id="ARBA00004651"/>
    </source>
</evidence>
<evidence type="ECO:0000256" key="2">
    <source>
        <dbReference type="ARBA" id="ARBA00022448"/>
    </source>
</evidence>
<keyword evidence="7" id="KW-0067">ATP-binding</keyword>
<dbReference type="PANTHER" id="PTHR24221:SF654">
    <property type="entry name" value="ATP-BINDING CASSETTE SUB-FAMILY B MEMBER 6"/>
    <property type="match status" value="1"/>
</dbReference>
<organism evidence="17 18">
    <name type="scientific">Streptomyces marianii</name>
    <dbReference type="NCBI Taxonomy" id="1817406"/>
    <lineage>
        <taxon>Bacteria</taxon>
        <taxon>Bacillati</taxon>
        <taxon>Actinomycetota</taxon>
        <taxon>Actinomycetes</taxon>
        <taxon>Kitasatosporales</taxon>
        <taxon>Streptomycetaceae</taxon>
        <taxon>Streptomyces</taxon>
    </lineage>
</organism>
<evidence type="ECO:0000256" key="6">
    <source>
        <dbReference type="ARBA" id="ARBA00022807"/>
    </source>
</evidence>
<dbReference type="GO" id="GO:0016887">
    <property type="term" value="F:ATP hydrolysis activity"/>
    <property type="evidence" value="ECO:0007669"/>
    <property type="project" value="InterPro"/>
</dbReference>
<dbReference type="RefSeq" id="WP_138055628.1">
    <property type="nucleotide sequence ID" value="NZ_VAWE01000001.1"/>
</dbReference>
<feature type="transmembrane region" description="Helical" evidence="13">
    <location>
        <begin position="309"/>
        <end position="327"/>
    </location>
</feature>
<evidence type="ECO:0000256" key="4">
    <source>
        <dbReference type="ARBA" id="ARBA00022692"/>
    </source>
</evidence>
<dbReference type="InterPro" id="IPR027417">
    <property type="entry name" value="P-loop_NTPase"/>
</dbReference>
<dbReference type="GO" id="GO:0005524">
    <property type="term" value="F:ATP binding"/>
    <property type="evidence" value="ECO:0007669"/>
    <property type="project" value="UniProtKB-KW"/>
</dbReference>
<dbReference type="OrthoDB" id="9806127at2"/>
<protein>
    <submittedName>
        <fullName evidence="17">Peptidase domain-containing ABC transporter</fullName>
    </submittedName>
</protein>
<dbReference type="PROSITE" id="PS50893">
    <property type="entry name" value="ABC_TRANSPORTER_2"/>
    <property type="match status" value="1"/>
</dbReference>
<dbReference type="PROSITE" id="PS50929">
    <property type="entry name" value="ABC_TM1F"/>
    <property type="match status" value="1"/>
</dbReference>
<dbReference type="GO" id="GO:0005886">
    <property type="term" value="C:plasma membrane"/>
    <property type="evidence" value="ECO:0007669"/>
    <property type="project" value="UniProtKB-SubCell"/>
</dbReference>
<keyword evidence="6" id="KW-0788">Thiol protease</keyword>
<dbReference type="Gene3D" id="3.90.70.10">
    <property type="entry name" value="Cysteine proteinases"/>
    <property type="match status" value="1"/>
</dbReference>
<evidence type="ECO:0000313" key="18">
    <source>
        <dbReference type="Proteomes" id="UP000305921"/>
    </source>
</evidence>
<dbReference type="GO" id="GO:0034040">
    <property type="term" value="F:ATPase-coupled lipid transmembrane transporter activity"/>
    <property type="evidence" value="ECO:0007669"/>
    <property type="project" value="TreeGrafter"/>
</dbReference>
<feature type="transmembrane region" description="Helical" evidence="13">
    <location>
        <begin position="389"/>
        <end position="410"/>
    </location>
</feature>
<dbReference type="PROSITE" id="PS50990">
    <property type="entry name" value="PEPTIDASE_C39"/>
    <property type="match status" value="1"/>
</dbReference>
<dbReference type="InterPro" id="IPR017871">
    <property type="entry name" value="ABC_transporter-like_CS"/>
</dbReference>
<dbReference type="EMBL" id="VAWE01000001">
    <property type="protein sequence ID" value="TLQ46315.1"/>
    <property type="molecule type" value="Genomic_DNA"/>
</dbReference>
<evidence type="ECO:0000256" key="7">
    <source>
        <dbReference type="ARBA" id="ARBA00022840"/>
    </source>
</evidence>
<keyword evidence="8" id="KW-0653">Protein transport</keyword>
<dbReference type="InterPro" id="IPR011527">
    <property type="entry name" value="ABC1_TM_dom"/>
</dbReference>
<evidence type="ECO:0000256" key="9">
    <source>
        <dbReference type="ARBA" id="ARBA00022989"/>
    </source>
</evidence>
<keyword evidence="5" id="KW-0547">Nucleotide-binding</keyword>
<dbReference type="Gene3D" id="1.20.1560.10">
    <property type="entry name" value="ABC transporter type 1, transmembrane domain"/>
    <property type="match status" value="1"/>
</dbReference>
<dbReference type="AlphaFoldDB" id="A0A5R9EBB1"/>
<dbReference type="InterPro" id="IPR003439">
    <property type="entry name" value="ABC_transporter-like_ATP-bd"/>
</dbReference>
<evidence type="ECO:0000256" key="3">
    <source>
        <dbReference type="ARBA" id="ARBA00022475"/>
    </source>
</evidence>
<dbReference type="FunFam" id="3.40.50.300:FF:000299">
    <property type="entry name" value="ABC transporter ATP-binding protein/permease"/>
    <property type="match status" value="1"/>
</dbReference>
<dbReference type="SUPFAM" id="SSF52540">
    <property type="entry name" value="P-loop containing nucleoside triphosphate hydrolases"/>
    <property type="match status" value="1"/>
</dbReference>
<proteinExistence type="inferred from homology"/>
<feature type="domain" description="Peptidase C39" evidence="16">
    <location>
        <begin position="18"/>
        <end position="137"/>
    </location>
</feature>
<dbReference type="GO" id="GO:0006508">
    <property type="term" value="P:proteolysis"/>
    <property type="evidence" value="ECO:0007669"/>
    <property type="project" value="InterPro"/>
</dbReference>
<feature type="transmembrane region" description="Helical" evidence="13">
    <location>
        <begin position="207"/>
        <end position="226"/>
    </location>
</feature>
<dbReference type="GO" id="GO:0140359">
    <property type="term" value="F:ABC-type transporter activity"/>
    <property type="evidence" value="ECO:0007669"/>
    <property type="project" value="InterPro"/>
</dbReference>
<keyword evidence="9 13" id="KW-1133">Transmembrane helix</keyword>
<dbReference type="InterPro" id="IPR003593">
    <property type="entry name" value="AAA+_ATPase"/>
</dbReference>
<keyword evidence="3" id="KW-1003">Cell membrane</keyword>
<dbReference type="GO" id="GO:0008234">
    <property type="term" value="F:cysteine-type peptidase activity"/>
    <property type="evidence" value="ECO:0007669"/>
    <property type="project" value="UniProtKB-KW"/>
</dbReference>
<evidence type="ECO:0000256" key="11">
    <source>
        <dbReference type="ARBA" id="ARBA00043264"/>
    </source>
</evidence>
<evidence type="ECO:0000259" key="15">
    <source>
        <dbReference type="PROSITE" id="PS50929"/>
    </source>
</evidence>
<keyword evidence="2" id="KW-0813">Transport</keyword>
<name>A0A5R9EBB1_9ACTN</name>
<dbReference type="GO" id="GO:0043213">
    <property type="term" value="P:bacteriocin transport"/>
    <property type="evidence" value="ECO:0007669"/>
    <property type="project" value="UniProtKB-KW"/>
</dbReference>
<dbReference type="Pfam" id="PF03412">
    <property type="entry name" value="Peptidase_C39"/>
    <property type="match status" value="1"/>
</dbReference>
<feature type="domain" description="ABC transporter" evidence="14">
    <location>
        <begin position="484"/>
        <end position="717"/>
    </location>
</feature>
<comment type="caution">
    <text evidence="17">The sequence shown here is derived from an EMBL/GenBank/DDBJ whole genome shotgun (WGS) entry which is preliminary data.</text>
</comment>
<keyword evidence="11" id="KW-0080">Bacteriocin transport</keyword>
<evidence type="ECO:0000256" key="8">
    <source>
        <dbReference type="ARBA" id="ARBA00022927"/>
    </source>
</evidence>
<keyword evidence="6" id="KW-0378">Hydrolase</keyword>
<feature type="transmembrane region" description="Helical" evidence="13">
    <location>
        <begin position="279"/>
        <end position="303"/>
    </location>
</feature>
<keyword evidence="10 13" id="KW-0472">Membrane</keyword>
<feature type="domain" description="ABC transmembrane type-1" evidence="15">
    <location>
        <begin position="176"/>
        <end position="451"/>
    </location>
</feature>
<reference evidence="17 18" key="1">
    <citation type="submission" date="2019-05" db="EMBL/GenBank/DDBJ databases">
        <title>Streptomyces marianii sp. nov., a novel marine actinomycete from southern coast of India.</title>
        <authorList>
            <person name="Iniyan A.M."/>
            <person name="Wink J."/>
            <person name="Ramprasad E."/>
            <person name="Ramana C.V."/>
            <person name="Bunk B."/>
            <person name="Sproer C."/>
            <person name="Joseph F.-J.R.S."/>
            <person name="Vincent S.G.P."/>
        </authorList>
    </citation>
    <scope>NUCLEOTIDE SEQUENCE [LARGE SCALE GENOMIC DNA]</scope>
    <source>
        <strain evidence="17 18">ICN19</strain>
    </source>
</reference>
<dbReference type="InterPro" id="IPR036640">
    <property type="entry name" value="ABC1_TM_sf"/>
</dbReference>
<evidence type="ECO:0000256" key="13">
    <source>
        <dbReference type="SAM" id="Phobius"/>
    </source>
</evidence>
<dbReference type="InterPro" id="IPR039421">
    <property type="entry name" value="Type_1_exporter"/>
</dbReference>
<feature type="transmembrane region" description="Helical" evidence="13">
    <location>
        <begin position="170"/>
        <end position="195"/>
    </location>
</feature>
<keyword evidence="18" id="KW-1185">Reference proteome</keyword>
<dbReference type="PROSITE" id="PS00211">
    <property type="entry name" value="ABC_TRANSPORTER_1"/>
    <property type="match status" value="1"/>
</dbReference>
<evidence type="ECO:0000313" key="17">
    <source>
        <dbReference type="EMBL" id="TLQ46315.1"/>
    </source>
</evidence>
<evidence type="ECO:0000256" key="12">
    <source>
        <dbReference type="ARBA" id="ARBA00061644"/>
    </source>
</evidence>
<dbReference type="GO" id="GO:0015031">
    <property type="term" value="P:protein transport"/>
    <property type="evidence" value="ECO:0007669"/>
    <property type="project" value="UniProtKB-KW"/>
</dbReference>
<sequence>MRVVPSIRRRRAVPVQLQSQVSDCGPASLFMTLRYHGINVSLEQLRLDTGCGRDGVSARTLLTTARSYGLPGRGVRSSLAGLGGLPAGSILFWKFNHFVVLERALRSHVYVVDPAYGRRRLRMEDASRLFTGVALEFDSPIPSEAGKGTDYRPRSPWRYLAFFFPRSRKWIYLTMMSLAILLFGLVAPLVTAYVVENRGLGGSLGPVQAIGAVAVSAVSFFLLQLFRGIVILELQTAAEKRVTLGIFNRLLSLPYAFFSRRAPVDLALRVRTSSAVRHVLTNSMVSAAFDGVLVLSYLAMLMVADLGTALWVLGLVVLQTGVLAMAWRHQVYLSADALECQAEADSELNEVLEGIETVKSGGLDQVMGQRWANSLVEELNARTRGRRHFTLISSFVLAAQFTAPLCVLAIGAAKVANGDLTLGAMTAFTSLSIGVFMPLTNLVLSGLQVAGVKAPLTRLGDIFDAEPDQLGSAGSASFSDQADLRLEGVGFVYPGATDAAVSDVDLVVTARSFVAVLGASGCGKSTLAMILSGLYVPNDGRILIGADSFADIDRASLRRSISFVNQDARVFAGSIRQNITMGAPDATEADLEWAASVAHIHDDIMKMPMAYETLLGSGGAGLSGGQRQRVSLARALIRRPRVLILDEATSALDRLTEERVIASIRELGCTLIVITHRLAAAVDADEIVVLDGGRIVQRGRHNELRFAQGQYRDLAASSEVLDRL</sequence>
<feature type="transmembrane region" description="Helical" evidence="13">
    <location>
        <begin position="422"/>
        <end position="444"/>
    </location>
</feature>
<dbReference type="PANTHER" id="PTHR24221">
    <property type="entry name" value="ATP-BINDING CASSETTE SUB-FAMILY B"/>
    <property type="match status" value="1"/>
</dbReference>
<gene>
    <name evidence="17" type="ORF">FEF34_28015</name>
</gene>
<keyword evidence="6" id="KW-0645">Protease</keyword>
<accession>A0A5R9EBB1</accession>
<dbReference type="SMART" id="SM00382">
    <property type="entry name" value="AAA"/>
    <property type="match status" value="1"/>
</dbReference>
<dbReference type="Pfam" id="PF00664">
    <property type="entry name" value="ABC_membrane"/>
    <property type="match status" value="1"/>
</dbReference>
<dbReference type="InterPro" id="IPR005074">
    <property type="entry name" value="Peptidase_C39"/>
</dbReference>